<proteinExistence type="predicted"/>
<dbReference type="AlphaFoldDB" id="G3B7R4"/>
<keyword evidence="8" id="KW-1185">Reference proteome</keyword>
<comment type="caution">
    <text evidence="4">Lacks conserved residue(s) required for the propagation of feature annotation.</text>
</comment>
<dbReference type="EMBL" id="GL996527">
    <property type="protein sequence ID" value="EGV62302.1"/>
    <property type="molecule type" value="Genomic_DNA"/>
</dbReference>
<evidence type="ECO:0000256" key="5">
    <source>
        <dbReference type="SAM" id="MobiDB-lite"/>
    </source>
</evidence>
<gene>
    <name evidence="7" type="ORF">CANTEDRAFT_126019</name>
</gene>
<dbReference type="Pfam" id="PF01734">
    <property type="entry name" value="Patatin"/>
    <property type="match status" value="1"/>
</dbReference>
<dbReference type="Proteomes" id="UP000000707">
    <property type="component" value="Unassembled WGS sequence"/>
</dbReference>
<dbReference type="InterPro" id="IPR050301">
    <property type="entry name" value="NTE"/>
</dbReference>
<dbReference type="KEGG" id="cten:18249144"/>
<dbReference type="PROSITE" id="PS51635">
    <property type="entry name" value="PNPLA"/>
    <property type="match status" value="1"/>
</dbReference>
<feature type="region of interest" description="Disordered" evidence="5">
    <location>
        <begin position="614"/>
        <end position="638"/>
    </location>
</feature>
<feature type="active site" description="Proton acceptor" evidence="4">
    <location>
        <position position="412"/>
    </location>
</feature>
<dbReference type="GO" id="GO:0006641">
    <property type="term" value="P:triglyceride metabolic process"/>
    <property type="evidence" value="ECO:0007669"/>
    <property type="project" value="UniProtKB-ARBA"/>
</dbReference>
<dbReference type="InterPro" id="IPR002641">
    <property type="entry name" value="PNPLA_dom"/>
</dbReference>
<dbReference type="Pfam" id="PF11815">
    <property type="entry name" value="DUF3336"/>
    <property type="match status" value="1"/>
</dbReference>
<evidence type="ECO:0000256" key="2">
    <source>
        <dbReference type="ARBA" id="ARBA00022963"/>
    </source>
</evidence>
<dbReference type="OrthoDB" id="10049244at2759"/>
<feature type="active site" description="Nucleophile" evidence="4">
    <location>
        <position position="249"/>
    </location>
</feature>
<dbReference type="Gene3D" id="3.40.1090.10">
    <property type="entry name" value="Cytosolic phospholipase A2 catalytic domain"/>
    <property type="match status" value="2"/>
</dbReference>
<keyword evidence="3 4" id="KW-0443">Lipid metabolism</keyword>
<dbReference type="GO" id="GO:0004806">
    <property type="term" value="F:triacylglycerol lipase activity"/>
    <property type="evidence" value="ECO:0007669"/>
    <property type="project" value="InterPro"/>
</dbReference>
<dbReference type="HOGENOM" id="CLU_009031_5_0_1"/>
<dbReference type="CDD" id="cd07230">
    <property type="entry name" value="Pat_TGL4-5_like"/>
    <property type="match status" value="1"/>
</dbReference>
<evidence type="ECO:0000256" key="3">
    <source>
        <dbReference type="ARBA" id="ARBA00023098"/>
    </source>
</evidence>
<evidence type="ECO:0000256" key="4">
    <source>
        <dbReference type="PROSITE-ProRule" id="PRU01161"/>
    </source>
</evidence>
<protein>
    <submittedName>
        <fullName evidence="7">Patatin-domain-containing protein</fullName>
    </submittedName>
</protein>
<keyword evidence="2 4" id="KW-0442">Lipid degradation</keyword>
<dbReference type="PANTHER" id="PTHR14226:SF10">
    <property type="entry name" value="TRIACYLGLYCEROL LIPASE 4-RELATED"/>
    <property type="match status" value="1"/>
</dbReference>
<name>G3B7R4_CANTC</name>
<feature type="short sequence motif" description="GXSXG" evidence="4">
    <location>
        <begin position="247"/>
        <end position="251"/>
    </location>
</feature>
<feature type="domain" description="PNPLA" evidence="6">
    <location>
        <begin position="216"/>
        <end position="425"/>
    </location>
</feature>
<dbReference type="GeneID" id="18249144"/>
<feature type="non-terminal residue" evidence="7">
    <location>
        <position position="638"/>
    </location>
</feature>
<organism evidence="8">
    <name type="scientific">Candida tenuis (strain ATCC 10573 / BCRC 21748 / CBS 615 / JCM 9827 / NBRC 10315 / NRRL Y-1498 / VKM Y-70)</name>
    <name type="common">Yeast</name>
    <name type="synonym">Yamadazyma tenuis</name>
    <dbReference type="NCBI Taxonomy" id="590646"/>
    <lineage>
        <taxon>Eukaryota</taxon>
        <taxon>Fungi</taxon>
        <taxon>Dikarya</taxon>
        <taxon>Ascomycota</taxon>
        <taxon>Saccharomycotina</taxon>
        <taxon>Pichiomycetes</taxon>
        <taxon>Debaryomycetaceae</taxon>
        <taxon>Yamadazyma</taxon>
    </lineage>
</organism>
<dbReference type="STRING" id="590646.G3B7R4"/>
<evidence type="ECO:0000313" key="7">
    <source>
        <dbReference type="EMBL" id="EGV62302.1"/>
    </source>
</evidence>
<dbReference type="SUPFAM" id="SSF52151">
    <property type="entry name" value="FabD/lysophospholipase-like"/>
    <property type="match status" value="1"/>
</dbReference>
<dbReference type="InterPro" id="IPR021771">
    <property type="entry name" value="Triacylglycerol_lipase_N"/>
</dbReference>
<dbReference type="InterPro" id="IPR016035">
    <property type="entry name" value="Acyl_Trfase/lysoPLipase"/>
</dbReference>
<dbReference type="GO" id="GO:0016042">
    <property type="term" value="P:lipid catabolic process"/>
    <property type="evidence" value="ECO:0007669"/>
    <property type="project" value="UniProtKB-UniRule"/>
</dbReference>
<sequence length="638" mass="71967">MSSASNGYQLNSDISDLIEEIIEKFDRPPTYNSIFNKSGEYKTTTSAISGTILSYAQSIPILNKLFPITNEKQQLTNSLLEQQKLATTYSKWYDVSLQLDELMGNNAWKSNPESPYYDFELIHHNINEMRTARLNRDYKLLLYLIRTKWVRNFGNIGDVSLYKSSFVGTKKLIEDYITECKLSLDYLVNGSDVDLDDRYLLGMLIQTRKNIGRTALVLSGGSTFGMFHIGVLVSLLEVNLLPRIISGSSAGSIIASILCCHSYEENKIIIQSLSEREFEIFNSGLDEEGILHEKKNQFRTLLKSVGHFLKYGTVFEMGSLKKTIIGFVGDLTFREAYNRTGKILNITVSPASLHEQTRLLNYLTAPNCLIWSAVCASCSLPGFFPSTSIYEKNPRTNKIQKWNGDSSIKFVDGSVDNDLPIMKLSEMFNVDHIIAVQVNAHVVPFLKISVSNPGGYLEDDLTTKFKGILNNAYDFFTCELIHYFQIFNEMDIYKNLSTKLISLLSQSYSGDITILPNYKLSDFTKVFSNPTPQFIADFIIRGARSTWPKITLINNHCGVEFELDRAITLLRGRTISSNSNSTFGNSLIVNPINLVQCNNSPTTEEWNQLTTTKSLGSSSARWDPVTPDRKRVSSLMKS</sequence>
<reference evidence="7 8" key="1">
    <citation type="journal article" date="2011" name="Proc. Natl. Acad. Sci. U.S.A.">
        <title>Comparative genomics of xylose-fermenting fungi for enhanced biofuel production.</title>
        <authorList>
            <person name="Wohlbach D.J."/>
            <person name="Kuo A."/>
            <person name="Sato T.K."/>
            <person name="Potts K.M."/>
            <person name="Salamov A.A."/>
            <person name="LaButti K.M."/>
            <person name="Sun H."/>
            <person name="Clum A."/>
            <person name="Pangilinan J.L."/>
            <person name="Lindquist E.A."/>
            <person name="Lucas S."/>
            <person name="Lapidus A."/>
            <person name="Jin M."/>
            <person name="Gunawan C."/>
            <person name="Balan V."/>
            <person name="Dale B.E."/>
            <person name="Jeffries T.W."/>
            <person name="Zinkel R."/>
            <person name="Barry K.W."/>
            <person name="Grigoriev I.V."/>
            <person name="Gasch A.P."/>
        </authorList>
    </citation>
    <scope>NUCLEOTIDE SEQUENCE [LARGE SCALE GENOMIC DNA]</scope>
    <source>
        <strain evidence="8">ATCC 10573 / BCRC 21748 / CBS 615 / JCM 9827 / NBRC 10315 / NRRL Y-1498 / VKM Y-70</strain>
    </source>
</reference>
<dbReference type="PANTHER" id="PTHR14226">
    <property type="entry name" value="NEUROPATHY TARGET ESTERASE/SWISS CHEESE D.MELANOGASTER"/>
    <property type="match status" value="1"/>
</dbReference>
<evidence type="ECO:0000256" key="1">
    <source>
        <dbReference type="ARBA" id="ARBA00022801"/>
    </source>
</evidence>
<dbReference type="eggNOG" id="KOG2214">
    <property type="taxonomic scope" value="Eukaryota"/>
</dbReference>
<evidence type="ECO:0000313" key="8">
    <source>
        <dbReference type="Proteomes" id="UP000000707"/>
    </source>
</evidence>
<keyword evidence="1 4" id="KW-0378">Hydrolase</keyword>
<evidence type="ECO:0000259" key="6">
    <source>
        <dbReference type="PROSITE" id="PS51635"/>
    </source>
</evidence>
<accession>G3B7R4</accession>
<dbReference type="FunFam" id="3.40.1090.10:FF:000036">
    <property type="entry name" value="Patatin-like phospholipase domain-containing protein"/>
    <property type="match status" value="1"/>
</dbReference>